<dbReference type="SUPFAM" id="SSF51735">
    <property type="entry name" value="NAD(P)-binding Rossmann-fold domains"/>
    <property type="match status" value="1"/>
</dbReference>
<dbReference type="Gene3D" id="3.30.1780.10">
    <property type="entry name" value="ornithine cyclodeaminase, domain 1"/>
    <property type="match status" value="1"/>
</dbReference>
<dbReference type="InterPro" id="IPR003462">
    <property type="entry name" value="ODC_Mu_crystall"/>
</dbReference>
<dbReference type="OrthoDB" id="5293744at2"/>
<dbReference type="FunFam" id="3.40.50.720:FF:000311">
    <property type="entry name" value="Ornithine cyclodeaminase"/>
    <property type="match status" value="1"/>
</dbReference>
<dbReference type="InterPro" id="IPR023401">
    <property type="entry name" value="ODC_N"/>
</dbReference>
<sequence>MRHFDAAATRHALPFDALIGAIEAMFVAGCEVPPRHVHAIDNQPGGELTPGTVLIMPAWQERYMGIKTVNIFPGNAARGMPALFSTYILYDAATGEPLAQIDGNEITARRTAAASALAARYLAPPGAASLLVVGSGRVASLLPYAYRQVLSLQEVIVWSRNPNSAMKLAAQLCADGFDARASIDLDAAARGADIVACATLATEPIIRGEWLRPGSHLDLIGSFTPRMREADDACFAGARLFVDTLEALQKSGDLLHPIARGVFAPSDIGGTLEALCRGQAKGRRGNERTVFKSVGTALEDLAAAMLVLENSGGKKKDTNP</sequence>
<comment type="caution">
    <text evidence="2">The sequence shown here is derived from an EMBL/GenBank/DDBJ whole genome shotgun (WGS) entry which is preliminary data.</text>
</comment>
<dbReference type="GO" id="GO:0008473">
    <property type="term" value="F:ornithine cyclodeaminase activity"/>
    <property type="evidence" value="ECO:0007669"/>
    <property type="project" value="UniProtKB-EC"/>
</dbReference>
<reference evidence="2 3" key="1">
    <citation type="submission" date="2017-10" db="EMBL/GenBank/DDBJ databases">
        <title>Massilia psychrophilum sp. nov., a novel purple-pigmented bacterium isolated from Tianshan glacier, Xinjiang Municipality, China.</title>
        <authorList>
            <person name="Wang H."/>
        </authorList>
    </citation>
    <scope>NUCLEOTIDE SEQUENCE [LARGE SCALE GENOMIC DNA]</scope>
    <source>
        <strain evidence="2 3">JCM 30813</strain>
    </source>
</reference>
<accession>A0A2G8T848</accession>
<evidence type="ECO:0000313" key="3">
    <source>
        <dbReference type="Proteomes" id="UP000228593"/>
    </source>
</evidence>
<dbReference type="NCBIfam" id="NF004793">
    <property type="entry name" value="PRK06141.1"/>
    <property type="match status" value="1"/>
</dbReference>
<dbReference type="Gene3D" id="3.40.50.720">
    <property type="entry name" value="NAD(P)-binding Rossmann-like Domain"/>
    <property type="match status" value="1"/>
</dbReference>
<proteinExistence type="inferred from homology"/>
<name>A0A2G8T848_9BURK</name>
<dbReference type="GO" id="GO:0005737">
    <property type="term" value="C:cytoplasm"/>
    <property type="evidence" value="ECO:0007669"/>
    <property type="project" value="TreeGrafter"/>
</dbReference>
<dbReference type="Proteomes" id="UP000228593">
    <property type="component" value="Unassembled WGS sequence"/>
</dbReference>
<organism evidence="2 3">
    <name type="scientific">Massilia psychrophila</name>
    <dbReference type="NCBI Taxonomy" id="1603353"/>
    <lineage>
        <taxon>Bacteria</taxon>
        <taxon>Pseudomonadati</taxon>
        <taxon>Pseudomonadota</taxon>
        <taxon>Betaproteobacteria</taxon>
        <taxon>Burkholderiales</taxon>
        <taxon>Oxalobacteraceae</taxon>
        <taxon>Telluria group</taxon>
        <taxon>Massilia</taxon>
    </lineage>
</organism>
<dbReference type="PANTHER" id="PTHR13812">
    <property type="entry name" value="KETIMINE REDUCTASE MU-CRYSTALLIN"/>
    <property type="match status" value="1"/>
</dbReference>
<protein>
    <submittedName>
        <fullName evidence="2">Ornithine cyclodeaminase</fullName>
        <ecNumber evidence="2">4.3.1.12</ecNumber>
    </submittedName>
</protein>
<dbReference type="RefSeq" id="WP_099914313.1">
    <property type="nucleotide sequence ID" value="NZ_BMHS01000001.1"/>
</dbReference>
<dbReference type="GO" id="GO:0019752">
    <property type="term" value="P:carboxylic acid metabolic process"/>
    <property type="evidence" value="ECO:0007669"/>
    <property type="project" value="UniProtKB-ARBA"/>
</dbReference>
<evidence type="ECO:0000313" key="2">
    <source>
        <dbReference type="EMBL" id="PIL41828.1"/>
    </source>
</evidence>
<dbReference type="InterPro" id="IPR036291">
    <property type="entry name" value="NAD(P)-bd_dom_sf"/>
</dbReference>
<dbReference type="EMBL" id="PDOB01000001">
    <property type="protein sequence ID" value="PIL41828.1"/>
    <property type="molecule type" value="Genomic_DNA"/>
</dbReference>
<dbReference type="PANTHER" id="PTHR13812:SF19">
    <property type="entry name" value="KETIMINE REDUCTASE MU-CRYSTALLIN"/>
    <property type="match status" value="1"/>
</dbReference>
<evidence type="ECO:0000256" key="1">
    <source>
        <dbReference type="ARBA" id="ARBA00008903"/>
    </source>
</evidence>
<dbReference type="PIRSF" id="PIRSF001439">
    <property type="entry name" value="CryM"/>
    <property type="match status" value="1"/>
</dbReference>
<comment type="similarity">
    <text evidence="1">Belongs to the ornithine cyclodeaminase/mu-crystallin family.</text>
</comment>
<dbReference type="GO" id="GO:0016491">
    <property type="term" value="F:oxidoreductase activity"/>
    <property type="evidence" value="ECO:0007669"/>
    <property type="project" value="UniProtKB-ARBA"/>
</dbReference>
<keyword evidence="3" id="KW-1185">Reference proteome</keyword>
<dbReference type="AlphaFoldDB" id="A0A2G8T848"/>
<dbReference type="Pfam" id="PF02423">
    <property type="entry name" value="OCD_Mu_crystall"/>
    <property type="match status" value="1"/>
</dbReference>
<dbReference type="EC" id="4.3.1.12" evidence="2"/>
<gene>
    <name evidence="2" type="ORF">CR103_01075</name>
</gene>
<keyword evidence="2" id="KW-0456">Lyase</keyword>